<sequence>VFHGFDDRNSSCRTIKKIQTKWMEPPDLQSITIQCHQGLPYLINVPPKIYPDKRTYIKFTNDGLSSIDLSVEQELRCYK</sequence>
<feature type="non-terminal residue" evidence="1">
    <location>
        <position position="1"/>
    </location>
</feature>
<name>A0A4Y2A577_ARAVE</name>
<dbReference type="AlphaFoldDB" id="A0A4Y2A577"/>
<comment type="caution">
    <text evidence="1">The sequence shown here is derived from an EMBL/GenBank/DDBJ whole genome shotgun (WGS) entry which is preliminary data.</text>
</comment>
<evidence type="ECO:0000313" key="2">
    <source>
        <dbReference type="Proteomes" id="UP000499080"/>
    </source>
</evidence>
<reference evidence="1 2" key="1">
    <citation type="journal article" date="2019" name="Sci. Rep.">
        <title>Orb-weaving spider Araneus ventricosus genome elucidates the spidroin gene catalogue.</title>
        <authorList>
            <person name="Kono N."/>
            <person name="Nakamura H."/>
            <person name="Ohtoshi R."/>
            <person name="Moran D.A.P."/>
            <person name="Shinohara A."/>
            <person name="Yoshida Y."/>
            <person name="Fujiwara M."/>
            <person name="Mori M."/>
            <person name="Tomita M."/>
            <person name="Arakawa K."/>
        </authorList>
    </citation>
    <scope>NUCLEOTIDE SEQUENCE [LARGE SCALE GENOMIC DNA]</scope>
</reference>
<keyword evidence="2" id="KW-1185">Reference proteome</keyword>
<accession>A0A4Y2A577</accession>
<gene>
    <name evidence="1" type="ORF">AVEN_235440-2_1</name>
</gene>
<dbReference type="Proteomes" id="UP000499080">
    <property type="component" value="Unassembled WGS sequence"/>
</dbReference>
<organism evidence="1 2">
    <name type="scientific">Araneus ventricosus</name>
    <name type="common">Orbweaver spider</name>
    <name type="synonym">Epeira ventricosa</name>
    <dbReference type="NCBI Taxonomy" id="182803"/>
    <lineage>
        <taxon>Eukaryota</taxon>
        <taxon>Metazoa</taxon>
        <taxon>Ecdysozoa</taxon>
        <taxon>Arthropoda</taxon>
        <taxon>Chelicerata</taxon>
        <taxon>Arachnida</taxon>
        <taxon>Araneae</taxon>
        <taxon>Araneomorphae</taxon>
        <taxon>Entelegynae</taxon>
        <taxon>Araneoidea</taxon>
        <taxon>Araneidae</taxon>
        <taxon>Araneus</taxon>
    </lineage>
</organism>
<evidence type="ECO:0000313" key="1">
    <source>
        <dbReference type="EMBL" id="GBL74505.1"/>
    </source>
</evidence>
<protein>
    <submittedName>
        <fullName evidence="1">Uncharacterized protein</fullName>
    </submittedName>
</protein>
<proteinExistence type="predicted"/>
<dbReference type="EMBL" id="BGPR01000005">
    <property type="protein sequence ID" value="GBL74505.1"/>
    <property type="molecule type" value="Genomic_DNA"/>
</dbReference>